<dbReference type="Gene3D" id="2.160.20.10">
    <property type="entry name" value="Single-stranded right-handed beta-helix, Pectin lyase-like"/>
    <property type="match status" value="1"/>
</dbReference>
<dbReference type="InterPro" id="IPR006626">
    <property type="entry name" value="PbH1"/>
</dbReference>
<evidence type="ECO:0000313" key="3">
    <source>
        <dbReference type="Proteomes" id="UP000190989"/>
    </source>
</evidence>
<dbReference type="InterPro" id="IPR012334">
    <property type="entry name" value="Pectin_lyas_fold"/>
</dbReference>
<protein>
    <submittedName>
        <fullName evidence="2">Right handed beta helix region</fullName>
    </submittedName>
</protein>
<accession>A0A1U6ITV4</accession>
<dbReference type="Pfam" id="PF13229">
    <property type="entry name" value="Beta_helix"/>
    <property type="match status" value="1"/>
</dbReference>
<name>A0A1U6ITV4_9SPHN</name>
<dbReference type="SMART" id="SM00710">
    <property type="entry name" value="PbH1"/>
    <property type="match status" value="6"/>
</dbReference>
<organism evidence="2 3">
    <name type="scientific">Novosphingobium mathurense</name>
    <dbReference type="NCBI Taxonomy" id="428990"/>
    <lineage>
        <taxon>Bacteria</taxon>
        <taxon>Pseudomonadati</taxon>
        <taxon>Pseudomonadota</taxon>
        <taxon>Alphaproteobacteria</taxon>
        <taxon>Sphingomonadales</taxon>
        <taxon>Sphingomonadaceae</taxon>
        <taxon>Novosphingobium</taxon>
    </lineage>
</organism>
<dbReference type="Proteomes" id="UP000190989">
    <property type="component" value="Unassembled WGS sequence"/>
</dbReference>
<gene>
    <name evidence="2" type="ORF">SAMN06295987_11443</name>
</gene>
<sequence>MALALRASTQIQILDCTFYGFSKTKIIRIDSCSDCVIAANHFYNCHLSCEGPAQLTCIDVDDNRLRDGSSKLRIIGNIIRNITVSPAFLTTHGNQTDGINISHETSSGHLIAGNTIDTVGDGIDCFGHECMIEGNILQNCHNFGVKLIHGAHRNIVRDNRIENPGLGGIVLTGSGANATDTAQNIVTENRISGVGAHNQWPGATTFGIKLEDDHGERIARDNIIRSNTIERGPRMEIGILIADRASGNVITDNSVEGYHRADYFLKNPSLQTLKRKVEK</sequence>
<dbReference type="SUPFAM" id="SSF51126">
    <property type="entry name" value="Pectin lyase-like"/>
    <property type="match status" value="1"/>
</dbReference>
<reference evidence="3" key="1">
    <citation type="submission" date="2017-02" db="EMBL/GenBank/DDBJ databases">
        <authorList>
            <person name="Varghese N."/>
            <person name="Submissions S."/>
        </authorList>
    </citation>
    <scope>NUCLEOTIDE SEQUENCE [LARGE SCALE GENOMIC DNA]</scope>
    <source>
        <strain evidence="3">SM117</strain>
    </source>
</reference>
<proteinExistence type="predicted"/>
<keyword evidence="3" id="KW-1185">Reference proteome</keyword>
<dbReference type="InterPro" id="IPR011050">
    <property type="entry name" value="Pectin_lyase_fold/virulence"/>
</dbReference>
<evidence type="ECO:0000313" key="2">
    <source>
        <dbReference type="EMBL" id="SLK11402.1"/>
    </source>
</evidence>
<dbReference type="AlphaFoldDB" id="A0A1U6ITV4"/>
<evidence type="ECO:0000259" key="1">
    <source>
        <dbReference type="Pfam" id="PF13229"/>
    </source>
</evidence>
<feature type="domain" description="Right handed beta helix" evidence="1">
    <location>
        <begin position="5"/>
        <end position="178"/>
    </location>
</feature>
<dbReference type="EMBL" id="FVZE01000014">
    <property type="protein sequence ID" value="SLK11402.1"/>
    <property type="molecule type" value="Genomic_DNA"/>
</dbReference>
<dbReference type="InterPro" id="IPR039448">
    <property type="entry name" value="Beta_helix"/>
</dbReference>